<protein>
    <recommendedName>
        <fullName evidence="5">PCRF domain-containing protein</fullName>
    </recommendedName>
</protein>
<keyword evidence="1" id="KW-0175">Coiled coil</keyword>
<feature type="region of interest" description="Disordered" evidence="2">
    <location>
        <begin position="23"/>
        <end position="42"/>
    </location>
</feature>
<comment type="caution">
    <text evidence="3">The sequence shown here is derived from an EMBL/GenBank/DDBJ whole genome shotgun (WGS) entry which is preliminary data.</text>
</comment>
<feature type="coiled-coil region" evidence="1">
    <location>
        <begin position="52"/>
        <end position="79"/>
    </location>
</feature>
<organism evidence="3 4">
    <name type="scientific">Nonomuraea typhae</name>
    <dbReference type="NCBI Taxonomy" id="2603600"/>
    <lineage>
        <taxon>Bacteria</taxon>
        <taxon>Bacillati</taxon>
        <taxon>Actinomycetota</taxon>
        <taxon>Actinomycetes</taxon>
        <taxon>Streptosporangiales</taxon>
        <taxon>Streptosporangiaceae</taxon>
        <taxon>Nonomuraea</taxon>
    </lineage>
</organism>
<evidence type="ECO:0000256" key="2">
    <source>
        <dbReference type="SAM" id="MobiDB-lite"/>
    </source>
</evidence>
<evidence type="ECO:0000313" key="4">
    <source>
        <dbReference type="Proteomes" id="UP001612741"/>
    </source>
</evidence>
<proteinExistence type="predicted"/>
<gene>
    <name evidence="3" type="ORF">ACIBG2_05645</name>
</gene>
<accession>A0ABW7YLQ9</accession>
<dbReference type="RefSeq" id="WP_397079278.1">
    <property type="nucleotide sequence ID" value="NZ_JBITGY010000002.1"/>
</dbReference>
<name>A0ABW7YLQ9_9ACTN</name>
<dbReference type="EMBL" id="JBITGY010000002">
    <property type="protein sequence ID" value="MFI6496842.1"/>
    <property type="molecule type" value="Genomic_DNA"/>
</dbReference>
<keyword evidence="4" id="KW-1185">Reference proteome</keyword>
<sequence length="181" mass="20289">MREPLSADRLAEIRAQIERAHTEVGDVCSRPPRKRFKMSVPADPERDTDLIITAALKAAEDLADEVERLRAERDRDDRETEHLIGERDELHELLDRVAYKIAPVEVIGEHSSGNDPWAHALDLITPAAEVDRLKAENEQVAAKLAAVSRVRAWTNEDGRRFVFVDDLWAALGLPAGEAVDQ</sequence>
<dbReference type="Proteomes" id="UP001612741">
    <property type="component" value="Unassembled WGS sequence"/>
</dbReference>
<evidence type="ECO:0008006" key="5">
    <source>
        <dbReference type="Google" id="ProtNLM"/>
    </source>
</evidence>
<evidence type="ECO:0000313" key="3">
    <source>
        <dbReference type="EMBL" id="MFI6496842.1"/>
    </source>
</evidence>
<reference evidence="3 4" key="1">
    <citation type="submission" date="2024-10" db="EMBL/GenBank/DDBJ databases">
        <title>The Natural Products Discovery Center: Release of the First 8490 Sequenced Strains for Exploring Actinobacteria Biosynthetic Diversity.</title>
        <authorList>
            <person name="Kalkreuter E."/>
            <person name="Kautsar S.A."/>
            <person name="Yang D."/>
            <person name="Bader C.D."/>
            <person name="Teijaro C.N."/>
            <person name="Fluegel L."/>
            <person name="Davis C.M."/>
            <person name="Simpson J.R."/>
            <person name="Lauterbach L."/>
            <person name="Steele A.D."/>
            <person name="Gui C."/>
            <person name="Meng S."/>
            <person name="Li G."/>
            <person name="Viehrig K."/>
            <person name="Ye F."/>
            <person name="Su P."/>
            <person name="Kiefer A.F."/>
            <person name="Nichols A."/>
            <person name="Cepeda A.J."/>
            <person name="Yan W."/>
            <person name="Fan B."/>
            <person name="Jiang Y."/>
            <person name="Adhikari A."/>
            <person name="Zheng C.-J."/>
            <person name="Schuster L."/>
            <person name="Cowan T.M."/>
            <person name="Smanski M.J."/>
            <person name="Chevrette M.G."/>
            <person name="De Carvalho L.P.S."/>
            <person name="Shen B."/>
        </authorList>
    </citation>
    <scope>NUCLEOTIDE SEQUENCE [LARGE SCALE GENOMIC DNA]</scope>
    <source>
        <strain evidence="3 4">NPDC050545</strain>
    </source>
</reference>
<evidence type="ECO:0000256" key="1">
    <source>
        <dbReference type="SAM" id="Coils"/>
    </source>
</evidence>